<dbReference type="AlphaFoldDB" id="A0AAV7PLZ6"/>
<organism evidence="1 2">
    <name type="scientific">Pleurodeles waltl</name>
    <name type="common">Iberian ribbed newt</name>
    <dbReference type="NCBI Taxonomy" id="8319"/>
    <lineage>
        <taxon>Eukaryota</taxon>
        <taxon>Metazoa</taxon>
        <taxon>Chordata</taxon>
        <taxon>Craniata</taxon>
        <taxon>Vertebrata</taxon>
        <taxon>Euteleostomi</taxon>
        <taxon>Amphibia</taxon>
        <taxon>Batrachia</taxon>
        <taxon>Caudata</taxon>
        <taxon>Salamandroidea</taxon>
        <taxon>Salamandridae</taxon>
        <taxon>Pleurodelinae</taxon>
        <taxon>Pleurodeles</taxon>
    </lineage>
</organism>
<evidence type="ECO:0000313" key="1">
    <source>
        <dbReference type="EMBL" id="KAJ1129291.1"/>
    </source>
</evidence>
<sequence length="102" mass="11682">MARSETRGAWGTESRDGDAAFCSVLSLRLPWWRSTAWRRGRATRRRQQRTEPEQTRWQDKNALLPFPVGARLADRVGFTGTDLQSTDKDLWGFAPLPLPLIL</sequence>
<name>A0AAV7PLZ6_PLEWA</name>
<dbReference type="EMBL" id="JANPWB010000011">
    <property type="protein sequence ID" value="KAJ1129291.1"/>
    <property type="molecule type" value="Genomic_DNA"/>
</dbReference>
<evidence type="ECO:0000313" key="2">
    <source>
        <dbReference type="Proteomes" id="UP001066276"/>
    </source>
</evidence>
<protein>
    <submittedName>
        <fullName evidence="1">Uncharacterized protein</fullName>
    </submittedName>
</protein>
<accession>A0AAV7PLZ6</accession>
<proteinExistence type="predicted"/>
<reference evidence="1" key="1">
    <citation type="journal article" date="2022" name="bioRxiv">
        <title>Sequencing and chromosome-scale assembly of the giantPleurodeles waltlgenome.</title>
        <authorList>
            <person name="Brown T."/>
            <person name="Elewa A."/>
            <person name="Iarovenko S."/>
            <person name="Subramanian E."/>
            <person name="Araus A.J."/>
            <person name="Petzold A."/>
            <person name="Susuki M."/>
            <person name="Suzuki K.-i.T."/>
            <person name="Hayashi T."/>
            <person name="Toyoda A."/>
            <person name="Oliveira C."/>
            <person name="Osipova E."/>
            <person name="Leigh N.D."/>
            <person name="Simon A."/>
            <person name="Yun M.H."/>
        </authorList>
    </citation>
    <scope>NUCLEOTIDE SEQUENCE</scope>
    <source>
        <strain evidence="1">20211129_DDA</strain>
        <tissue evidence="1">Liver</tissue>
    </source>
</reference>
<dbReference type="Proteomes" id="UP001066276">
    <property type="component" value="Chromosome 7"/>
</dbReference>
<comment type="caution">
    <text evidence="1">The sequence shown here is derived from an EMBL/GenBank/DDBJ whole genome shotgun (WGS) entry which is preliminary data.</text>
</comment>
<gene>
    <name evidence="1" type="ORF">NDU88_007662</name>
</gene>
<keyword evidence="2" id="KW-1185">Reference proteome</keyword>